<evidence type="ECO:0000313" key="3">
    <source>
        <dbReference type="EMBL" id="EMI54319.1"/>
    </source>
</evidence>
<feature type="transmembrane region" description="Helical" evidence="2">
    <location>
        <begin position="289"/>
        <end position="309"/>
    </location>
</feature>
<feature type="transmembrane region" description="Helical" evidence="2">
    <location>
        <begin position="259"/>
        <end position="277"/>
    </location>
</feature>
<gene>
    <name evidence="3" type="ORF">RSSM_04235</name>
</gene>
<name>M5TZ73_9BACT</name>
<evidence type="ECO:0000256" key="1">
    <source>
        <dbReference type="SAM" id="MobiDB-lite"/>
    </source>
</evidence>
<dbReference type="RefSeq" id="WP_008682504.1">
    <property type="nucleotide sequence ID" value="NZ_ANOH01000283.1"/>
</dbReference>
<evidence type="ECO:0000256" key="2">
    <source>
        <dbReference type="SAM" id="Phobius"/>
    </source>
</evidence>
<keyword evidence="2" id="KW-0472">Membrane</keyword>
<feature type="region of interest" description="Disordered" evidence="1">
    <location>
        <begin position="333"/>
        <end position="362"/>
    </location>
</feature>
<keyword evidence="2" id="KW-1133">Transmembrane helix</keyword>
<comment type="caution">
    <text evidence="3">The sequence shown here is derived from an EMBL/GenBank/DDBJ whole genome shotgun (WGS) entry which is preliminary data.</text>
</comment>
<organism evidence="3 4">
    <name type="scientific">Rhodopirellula sallentina SM41</name>
    <dbReference type="NCBI Taxonomy" id="1263870"/>
    <lineage>
        <taxon>Bacteria</taxon>
        <taxon>Pseudomonadati</taxon>
        <taxon>Planctomycetota</taxon>
        <taxon>Planctomycetia</taxon>
        <taxon>Pirellulales</taxon>
        <taxon>Pirellulaceae</taxon>
        <taxon>Rhodopirellula</taxon>
    </lineage>
</organism>
<feature type="transmembrane region" description="Helical" evidence="2">
    <location>
        <begin position="229"/>
        <end position="247"/>
    </location>
</feature>
<dbReference type="EMBL" id="ANOH01000283">
    <property type="protein sequence ID" value="EMI54319.1"/>
    <property type="molecule type" value="Genomic_DNA"/>
</dbReference>
<feature type="transmembrane region" description="Helical" evidence="2">
    <location>
        <begin position="206"/>
        <end position="223"/>
    </location>
</feature>
<feature type="transmembrane region" description="Helical" evidence="2">
    <location>
        <begin position="20"/>
        <end position="39"/>
    </location>
</feature>
<evidence type="ECO:0000313" key="4">
    <source>
        <dbReference type="Proteomes" id="UP000011885"/>
    </source>
</evidence>
<dbReference type="AlphaFoldDB" id="M5TZ73"/>
<dbReference type="PATRIC" id="fig|1263870.3.peg.4482"/>
<protein>
    <submittedName>
        <fullName evidence="3">Putative membrane protein</fullName>
    </submittedName>
</protein>
<dbReference type="Proteomes" id="UP000011885">
    <property type="component" value="Unassembled WGS sequence"/>
</dbReference>
<sequence>MGLFRSNHSTRGGFRRASFGTLLFIFGLVTSVFVGVPSLHQSLTKNQTPVTLTCIELLRGGVPEETSMVVLRDAEIHPPAKLDLNAAGLSDSPIGEKVQAVLAYPRASKLVDKLVRGDVLPRGMVKRPGPQPLRLSPGRETAEAATAETSETGALVAHVSEDPTAKYICAIADQLSLPVPEGLRQAAKIPAFSLKPASTIASQQNALMWCIGGGLSLALGLVLCGSVRLGWWSILSPISALIGLPGVPLRSGRGDRMTWLLSIMIGAAGIAGGYHLAFEMGHLGEAGGIWAWQAAGVVSASFGTAALLGTMLSMREKRQTVSLDHDALSDMVPSVASKKTSKKQKTQSENTESTDPEPRPAALQSMITSSDYTRRYLDPRLNVSPNMETASDVQKQTDSLERLQFDSPLIIEIARGEDTIEATVQVGCRNLVLAMTDCLDDHMRLRMVSILDDGHVVISGNGEDERLTETINGEAASLRTFVTTKAPKLVTKHLEVAAEIAERRHTKMVLLEPNEWRDVIHYSERCMADALHCAQCEKWEIVDSHYGRFAYPPQPVSAPAMA</sequence>
<keyword evidence="4" id="KW-1185">Reference proteome</keyword>
<keyword evidence="2" id="KW-0812">Transmembrane</keyword>
<dbReference type="OrthoDB" id="236733at2"/>
<accession>M5TZ73</accession>
<reference evidence="3 4" key="1">
    <citation type="journal article" date="2013" name="Mar. Genomics">
        <title>Expression of sulfatases in Rhodopirellula baltica and the diversity of sulfatases in the genus Rhodopirellula.</title>
        <authorList>
            <person name="Wegner C.E."/>
            <person name="Richter-Heitmann T."/>
            <person name="Klindworth A."/>
            <person name="Klockow C."/>
            <person name="Richter M."/>
            <person name="Achstetter T."/>
            <person name="Glockner F.O."/>
            <person name="Harder J."/>
        </authorList>
    </citation>
    <scope>NUCLEOTIDE SEQUENCE [LARGE SCALE GENOMIC DNA]</scope>
    <source>
        <strain evidence="3 4">SM41</strain>
    </source>
</reference>
<proteinExistence type="predicted"/>